<proteinExistence type="predicted"/>
<protein>
    <submittedName>
        <fullName evidence="2">Carbohydrate sulfotransferase 9</fullName>
    </submittedName>
</protein>
<evidence type="ECO:0000313" key="2">
    <source>
        <dbReference type="EMBL" id="KAF6421958.1"/>
    </source>
</evidence>
<keyword evidence="1" id="KW-1133">Transmembrane helix</keyword>
<dbReference type="GO" id="GO:0016740">
    <property type="term" value="F:transferase activity"/>
    <property type="evidence" value="ECO:0007669"/>
    <property type="project" value="UniProtKB-KW"/>
</dbReference>
<evidence type="ECO:0000313" key="3">
    <source>
        <dbReference type="Proteomes" id="UP000593571"/>
    </source>
</evidence>
<comment type="caution">
    <text evidence="2">The sequence shown here is derived from an EMBL/GenBank/DDBJ whole genome shotgun (WGS) entry which is preliminary data.</text>
</comment>
<reference evidence="2 3" key="1">
    <citation type="journal article" date="2020" name="Nature">
        <title>Six reference-quality genomes reveal evolution of bat adaptations.</title>
        <authorList>
            <person name="Jebb D."/>
            <person name="Huang Z."/>
            <person name="Pippel M."/>
            <person name="Hughes G.M."/>
            <person name="Lavrichenko K."/>
            <person name="Devanna P."/>
            <person name="Winkler S."/>
            <person name="Jermiin L.S."/>
            <person name="Skirmuntt E.C."/>
            <person name="Katzourakis A."/>
            <person name="Burkitt-Gray L."/>
            <person name="Ray D.A."/>
            <person name="Sullivan K.A.M."/>
            <person name="Roscito J.G."/>
            <person name="Kirilenko B.M."/>
            <person name="Davalos L.M."/>
            <person name="Corthals A.P."/>
            <person name="Power M.L."/>
            <person name="Jones G."/>
            <person name="Ransome R.D."/>
            <person name="Dechmann D.K.N."/>
            <person name="Locatelli A.G."/>
            <person name="Puechmaille S.J."/>
            <person name="Fedrigo O."/>
            <person name="Jarvis E.D."/>
            <person name="Hiller M."/>
            <person name="Vernes S.C."/>
            <person name="Myers E.W."/>
            <person name="Teeling E.C."/>
        </authorList>
    </citation>
    <scope>NUCLEOTIDE SEQUENCE [LARGE SCALE GENOMIC DNA]</scope>
    <source>
        <strain evidence="2">MRouAeg1</strain>
        <tissue evidence="2">Muscle</tissue>
    </source>
</reference>
<organism evidence="2 3">
    <name type="scientific">Rousettus aegyptiacus</name>
    <name type="common">Egyptian fruit bat</name>
    <name type="synonym">Pteropus aegyptiacus</name>
    <dbReference type="NCBI Taxonomy" id="9407"/>
    <lineage>
        <taxon>Eukaryota</taxon>
        <taxon>Metazoa</taxon>
        <taxon>Chordata</taxon>
        <taxon>Craniata</taxon>
        <taxon>Vertebrata</taxon>
        <taxon>Euteleostomi</taxon>
        <taxon>Mammalia</taxon>
        <taxon>Eutheria</taxon>
        <taxon>Laurasiatheria</taxon>
        <taxon>Chiroptera</taxon>
        <taxon>Yinpterochiroptera</taxon>
        <taxon>Pteropodoidea</taxon>
        <taxon>Pteropodidae</taxon>
        <taxon>Rousettinae</taxon>
        <taxon>Rousettus</taxon>
    </lineage>
</organism>
<keyword evidence="3" id="KW-1185">Reference proteome</keyword>
<dbReference type="EMBL" id="JACASE010000012">
    <property type="protein sequence ID" value="KAF6421958.1"/>
    <property type="molecule type" value="Genomic_DNA"/>
</dbReference>
<evidence type="ECO:0000256" key="1">
    <source>
        <dbReference type="SAM" id="Phobius"/>
    </source>
</evidence>
<feature type="transmembrane region" description="Helical" evidence="1">
    <location>
        <begin position="12"/>
        <end position="31"/>
    </location>
</feature>
<name>A0A7J8DFL2_ROUAE</name>
<keyword evidence="1" id="KW-0472">Membrane</keyword>
<dbReference type="Proteomes" id="UP000593571">
    <property type="component" value="Unassembled WGS sequence"/>
</dbReference>
<sequence length="91" mass="10189">MQPSEMVMNPKQVFLSLLIFGVAGLLLFMYLQVWIEEQHTGEGMGIYTKLSPRSMKGCLLGEMKHLIWELTVLLPVPHPFFSGYSVTGCAA</sequence>
<keyword evidence="2" id="KW-0808">Transferase</keyword>
<gene>
    <name evidence="2" type="ORF">HJG63_002878</name>
</gene>
<dbReference type="AlphaFoldDB" id="A0A7J8DFL2"/>
<accession>A0A7J8DFL2</accession>
<keyword evidence="1" id="KW-0812">Transmembrane</keyword>